<evidence type="ECO:0000256" key="12">
    <source>
        <dbReference type="ARBA" id="ARBA00023006"/>
    </source>
</evidence>
<feature type="region of interest" description="Disordered" evidence="18">
    <location>
        <begin position="186"/>
        <end position="209"/>
    </location>
</feature>
<dbReference type="InterPro" id="IPR018939">
    <property type="entry name" value="Autophagy-rel_prot_27"/>
</dbReference>
<evidence type="ECO:0000256" key="8">
    <source>
        <dbReference type="ARBA" id="ARBA00022692"/>
    </source>
</evidence>
<dbReference type="Pfam" id="PF09451">
    <property type="entry name" value="ATG27"/>
    <property type="match status" value="1"/>
</dbReference>
<keyword evidence="8 19" id="KW-0812">Transmembrane</keyword>
<dbReference type="GO" id="GO:0030659">
    <property type="term" value="C:cytoplasmic vesicle membrane"/>
    <property type="evidence" value="ECO:0007669"/>
    <property type="project" value="UniProtKB-SubCell"/>
</dbReference>
<feature type="signal peptide" evidence="20">
    <location>
        <begin position="1"/>
        <end position="25"/>
    </location>
</feature>
<evidence type="ECO:0000259" key="21">
    <source>
        <dbReference type="PROSITE" id="PS51914"/>
    </source>
</evidence>
<dbReference type="PANTHER" id="PTHR15071">
    <property type="entry name" value="MANNOSE-6-PHOSPHATE RECEPTOR FAMILY MEMBER"/>
    <property type="match status" value="1"/>
</dbReference>
<evidence type="ECO:0000256" key="4">
    <source>
        <dbReference type="ARBA" id="ARBA00004614"/>
    </source>
</evidence>
<evidence type="ECO:0000256" key="17">
    <source>
        <dbReference type="ARBA" id="ARBA00023329"/>
    </source>
</evidence>
<sequence length="290" mass="31728">MLSRHYPSPVLLYLLIFYSTSSVLAQQEHAFDCHVTIDTSKWDLTPLAGEHTITRIREMPPSKMEDTVLFNLCDDLKSDDKVPERDQCPPGTRCCLTKTNKKESEQDRITAVVPIAQTSSLNVSSSILSSPKGLSLVLHGDSYPNPVSGESTPQSLRLDLLCGEPTDSLYKFLSYDGSQLHLEWTNPAGCSTQNDGDGSKGGEGGNDGNSGQSVGSGLGFFFGVLLLALFAYFGLGAYYNYTTYGASGMDLIPHRDFWREVPYMLKDVISHLCSTVSPRRTSSRGGYISV</sequence>
<evidence type="ECO:0000256" key="16">
    <source>
        <dbReference type="ARBA" id="ARBA00023157"/>
    </source>
</evidence>
<protein>
    <recommendedName>
        <fullName evidence="6">Autophagy-related protein 27</fullName>
    </recommendedName>
</protein>
<evidence type="ECO:0000256" key="19">
    <source>
        <dbReference type="SAM" id="Phobius"/>
    </source>
</evidence>
<dbReference type="GO" id="GO:0015031">
    <property type="term" value="P:protein transport"/>
    <property type="evidence" value="ECO:0007669"/>
    <property type="project" value="UniProtKB-KW"/>
</dbReference>
<evidence type="ECO:0000256" key="20">
    <source>
        <dbReference type="SAM" id="SignalP"/>
    </source>
</evidence>
<dbReference type="GO" id="GO:0034045">
    <property type="term" value="C:phagophore assembly site membrane"/>
    <property type="evidence" value="ECO:0007669"/>
    <property type="project" value="UniProtKB-SubCell"/>
</dbReference>
<keyword evidence="16" id="KW-1015">Disulfide bond</keyword>
<evidence type="ECO:0000256" key="7">
    <source>
        <dbReference type="ARBA" id="ARBA00022448"/>
    </source>
</evidence>
<dbReference type="Proteomes" id="UP000054988">
    <property type="component" value="Unassembled WGS sequence"/>
</dbReference>
<keyword evidence="7" id="KW-0813">Transport</keyword>
<feature type="chain" id="PRO_5006901707" description="Autophagy-related protein 27" evidence="20">
    <location>
        <begin position="26"/>
        <end position="290"/>
    </location>
</feature>
<evidence type="ECO:0000256" key="15">
    <source>
        <dbReference type="ARBA" id="ARBA00023136"/>
    </source>
</evidence>
<evidence type="ECO:0000256" key="3">
    <source>
        <dbReference type="ARBA" id="ARBA00004472"/>
    </source>
</evidence>
<dbReference type="Gene3D" id="2.70.130.10">
    <property type="entry name" value="Mannose-6-phosphate receptor binding domain"/>
    <property type="match status" value="1"/>
</dbReference>
<gene>
    <name evidence="22" type="ORF">WG66_11721</name>
</gene>
<evidence type="ECO:0000256" key="9">
    <source>
        <dbReference type="ARBA" id="ARBA00022729"/>
    </source>
</evidence>
<comment type="subcellular location">
    <subcellularLocation>
        <location evidence="2">Cytoplasmic vesicle membrane</location>
        <topology evidence="2">Single-pass type I membrane protein</topology>
    </subcellularLocation>
    <subcellularLocation>
        <location evidence="4">Golgi apparatus membrane</location>
        <topology evidence="4">Single-pass type I membrane protein</topology>
    </subcellularLocation>
    <subcellularLocation>
        <location evidence="1">Mitochondrion membrane</location>
        <topology evidence="1">Single-pass membrane protein</topology>
    </subcellularLocation>
    <subcellularLocation>
        <location evidence="3">Preautophagosomal structure membrane</location>
        <topology evidence="3">Single-pass type I membrane protein</topology>
    </subcellularLocation>
</comment>
<dbReference type="EMBL" id="LATX01001986">
    <property type="protein sequence ID" value="KTB35556.1"/>
    <property type="molecule type" value="Genomic_DNA"/>
</dbReference>
<evidence type="ECO:0000313" key="22">
    <source>
        <dbReference type="EMBL" id="KTB35556.1"/>
    </source>
</evidence>
<keyword evidence="13" id="KW-0333">Golgi apparatus</keyword>
<keyword evidence="10" id="KW-0653">Protein transport</keyword>
<dbReference type="PANTHER" id="PTHR15071:SF13">
    <property type="entry name" value="AUTOPHAGY-RELATED PROTEIN 27"/>
    <property type="match status" value="1"/>
</dbReference>
<evidence type="ECO:0000256" key="10">
    <source>
        <dbReference type="ARBA" id="ARBA00022927"/>
    </source>
</evidence>
<proteinExistence type="inferred from homology"/>
<reference evidence="22 23" key="1">
    <citation type="submission" date="2015-12" db="EMBL/GenBank/DDBJ databases">
        <title>Draft genome sequence of Moniliophthora roreri, the causal agent of frosty pod rot of cacao.</title>
        <authorList>
            <person name="Aime M.C."/>
            <person name="Diaz-Valderrama J.R."/>
            <person name="Kijpornyongpan T."/>
            <person name="Phillips-Mora W."/>
        </authorList>
    </citation>
    <scope>NUCLEOTIDE SEQUENCE [LARGE SCALE GENOMIC DNA]</scope>
    <source>
        <strain evidence="22 23">MCA 2952</strain>
    </source>
</reference>
<feature type="compositionally biased region" description="Gly residues" evidence="18">
    <location>
        <begin position="199"/>
        <end position="209"/>
    </location>
</feature>
<comment type="caution">
    <text evidence="22">The sequence shown here is derived from an EMBL/GenBank/DDBJ whole genome shotgun (WGS) entry which is preliminary data.</text>
</comment>
<evidence type="ECO:0000313" key="23">
    <source>
        <dbReference type="Proteomes" id="UP000054988"/>
    </source>
</evidence>
<accession>A0A0W0FHA3</accession>
<evidence type="ECO:0000256" key="11">
    <source>
        <dbReference type="ARBA" id="ARBA00022989"/>
    </source>
</evidence>
<dbReference type="InterPro" id="IPR044865">
    <property type="entry name" value="MRH_dom"/>
</dbReference>
<dbReference type="PROSITE" id="PS51914">
    <property type="entry name" value="MRH"/>
    <property type="match status" value="1"/>
</dbReference>
<evidence type="ECO:0000256" key="1">
    <source>
        <dbReference type="ARBA" id="ARBA00004304"/>
    </source>
</evidence>
<dbReference type="GO" id="GO:0031966">
    <property type="term" value="C:mitochondrial membrane"/>
    <property type="evidence" value="ECO:0007669"/>
    <property type="project" value="UniProtKB-SubCell"/>
</dbReference>
<evidence type="ECO:0000256" key="6">
    <source>
        <dbReference type="ARBA" id="ARBA00013776"/>
    </source>
</evidence>
<dbReference type="InterPro" id="IPR009011">
    <property type="entry name" value="Man6P_isomerase_rcpt-bd_dom_sf"/>
</dbReference>
<keyword evidence="15 19" id="KW-0472">Membrane</keyword>
<evidence type="ECO:0000256" key="13">
    <source>
        <dbReference type="ARBA" id="ARBA00023034"/>
    </source>
</evidence>
<keyword evidence="9 20" id="KW-0732">Signal</keyword>
<feature type="domain" description="MRH" evidence="21">
    <location>
        <begin position="31"/>
        <end position="192"/>
    </location>
</feature>
<evidence type="ECO:0000256" key="18">
    <source>
        <dbReference type="SAM" id="MobiDB-lite"/>
    </source>
</evidence>
<evidence type="ECO:0000256" key="14">
    <source>
        <dbReference type="ARBA" id="ARBA00023128"/>
    </source>
</evidence>
<name>A0A0W0FHA3_MONRR</name>
<dbReference type="SUPFAM" id="SSF50911">
    <property type="entry name" value="Mannose 6-phosphate receptor domain"/>
    <property type="match status" value="1"/>
</dbReference>
<dbReference type="GO" id="GO:0006914">
    <property type="term" value="P:autophagy"/>
    <property type="evidence" value="ECO:0007669"/>
    <property type="project" value="UniProtKB-KW"/>
</dbReference>
<evidence type="ECO:0000256" key="2">
    <source>
        <dbReference type="ARBA" id="ARBA00004358"/>
    </source>
</evidence>
<keyword evidence="14" id="KW-0496">Mitochondrion</keyword>
<organism evidence="22 23">
    <name type="scientific">Moniliophthora roreri</name>
    <name type="common">Frosty pod rot fungus</name>
    <name type="synonym">Monilia roreri</name>
    <dbReference type="NCBI Taxonomy" id="221103"/>
    <lineage>
        <taxon>Eukaryota</taxon>
        <taxon>Fungi</taxon>
        <taxon>Dikarya</taxon>
        <taxon>Basidiomycota</taxon>
        <taxon>Agaricomycotina</taxon>
        <taxon>Agaricomycetes</taxon>
        <taxon>Agaricomycetidae</taxon>
        <taxon>Agaricales</taxon>
        <taxon>Marasmiineae</taxon>
        <taxon>Marasmiaceae</taxon>
        <taxon>Moniliophthora</taxon>
    </lineage>
</organism>
<dbReference type="eggNOG" id="ENOG502S1VT">
    <property type="taxonomic scope" value="Eukaryota"/>
</dbReference>
<evidence type="ECO:0000256" key="5">
    <source>
        <dbReference type="ARBA" id="ARBA00005363"/>
    </source>
</evidence>
<dbReference type="AlphaFoldDB" id="A0A0W0FHA3"/>
<dbReference type="GO" id="GO:0000139">
    <property type="term" value="C:Golgi membrane"/>
    <property type="evidence" value="ECO:0007669"/>
    <property type="project" value="UniProtKB-SubCell"/>
</dbReference>
<keyword evidence="11 19" id="KW-1133">Transmembrane helix</keyword>
<keyword evidence="17" id="KW-0968">Cytoplasmic vesicle</keyword>
<keyword evidence="12" id="KW-0072">Autophagy</keyword>
<feature type="transmembrane region" description="Helical" evidence="19">
    <location>
        <begin position="218"/>
        <end position="239"/>
    </location>
</feature>
<comment type="similarity">
    <text evidence="5">Belongs to the ATG27 family.</text>
</comment>